<evidence type="ECO:0000256" key="1">
    <source>
        <dbReference type="SAM" id="MobiDB-lite"/>
    </source>
</evidence>
<evidence type="ECO:0000313" key="3">
    <source>
        <dbReference type="Proteomes" id="UP000243207"/>
    </source>
</evidence>
<accession>A0A1H1V5C2</accession>
<proteinExistence type="predicted"/>
<dbReference type="EMBL" id="LT629736">
    <property type="protein sequence ID" value="SDS79479.1"/>
    <property type="molecule type" value="Genomic_DNA"/>
</dbReference>
<dbReference type="AlphaFoldDB" id="A0A1H1V5C2"/>
<dbReference type="OrthoDB" id="6895276at2"/>
<sequence length="100" mass="10680">MRLDGQLPFNSLVERSRSVAPPASSESARPGHAAPVEPTRALTPRAVVALSANAEYIPARRESSQPVYGRVNQALASYESTANLPLESEVEGIFGVDLYA</sequence>
<organism evidence="2 3">
    <name type="scientific">Halopseudomonas xinjiangensis</name>
    <dbReference type="NCBI Taxonomy" id="487184"/>
    <lineage>
        <taxon>Bacteria</taxon>
        <taxon>Pseudomonadati</taxon>
        <taxon>Pseudomonadota</taxon>
        <taxon>Gammaproteobacteria</taxon>
        <taxon>Pseudomonadales</taxon>
        <taxon>Pseudomonadaceae</taxon>
        <taxon>Halopseudomonas</taxon>
    </lineage>
</organism>
<evidence type="ECO:0000313" key="2">
    <source>
        <dbReference type="EMBL" id="SDS79479.1"/>
    </source>
</evidence>
<dbReference type="RefSeq" id="WP_093394527.1">
    <property type="nucleotide sequence ID" value="NZ_LT629736.1"/>
</dbReference>
<protein>
    <submittedName>
        <fullName evidence="2">Uncharacterized protein</fullName>
    </submittedName>
</protein>
<dbReference type="Proteomes" id="UP000243207">
    <property type="component" value="Chromosome I"/>
</dbReference>
<keyword evidence="3" id="KW-1185">Reference proteome</keyword>
<name>A0A1H1V5C2_9GAMM</name>
<dbReference type="STRING" id="487184.SAMN05216421_2210"/>
<feature type="region of interest" description="Disordered" evidence="1">
    <location>
        <begin position="1"/>
        <end position="40"/>
    </location>
</feature>
<reference evidence="3" key="1">
    <citation type="submission" date="2016-10" db="EMBL/GenBank/DDBJ databases">
        <authorList>
            <person name="Varghese N."/>
            <person name="Submissions S."/>
        </authorList>
    </citation>
    <scope>NUCLEOTIDE SEQUENCE [LARGE SCALE GENOMIC DNA]</scope>
    <source>
        <strain evidence="3">NRRL B-51270</strain>
    </source>
</reference>
<gene>
    <name evidence="2" type="ORF">SAMN05216421_2210</name>
</gene>